<comment type="caution">
    <text evidence="2">The sequence shown here is derived from an EMBL/GenBank/DDBJ whole genome shotgun (WGS) entry which is preliminary data.</text>
</comment>
<dbReference type="CDD" id="cd00093">
    <property type="entry name" value="HTH_XRE"/>
    <property type="match status" value="1"/>
</dbReference>
<name>A0ABS2ZBJ2_9BACL</name>
<dbReference type="Pfam" id="PF05225">
    <property type="entry name" value="HTH_psq"/>
    <property type="match status" value="1"/>
</dbReference>
<evidence type="ECO:0000313" key="3">
    <source>
        <dbReference type="Proteomes" id="UP001319060"/>
    </source>
</evidence>
<dbReference type="Gene3D" id="1.10.260.40">
    <property type="entry name" value="lambda repressor-like DNA-binding domains"/>
    <property type="match status" value="1"/>
</dbReference>
<dbReference type="InterPro" id="IPR001387">
    <property type="entry name" value="Cro/C1-type_HTH"/>
</dbReference>
<dbReference type="EMBL" id="JAFHKS010000040">
    <property type="protein sequence ID" value="MBN3544100.1"/>
    <property type="molecule type" value="Genomic_DNA"/>
</dbReference>
<proteinExistence type="predicted"/>
<keyword evidence="3" id="KW-1185">Reference proteome</keyword>
<reference evidence="2 3" key="1">
    <citation type="submission" date="2021-01" db="EMBL/GenBank/DDBJ databases">
        <title>Genome Sequencing of Type Strains.</title>
        <authorList>
            <person name="Lemaire J.F."/>
            <person name="Inderbitzin P."/>
            <person name="Collins S.B."/>
            <person name="Wespe N."/>
            <person name="Knight-Connoni V."/>
        </authorList>
    </citation>
    <scope>NUCLEOTIDE SEQUENCE [LARGE SCALE GENOMIC DNA]</scope>
    <source>
        <strain evidence="2 3">DSM 14730</strain>
    </source>
</reference>
<sequence>MNYEDIPDRLILNYKLLKVVIYEETKGLFEDRPHVLEHWHHDAYQMTEEETRQQAPCEKMRPSFRALFYLYTQTLFSGEHITKHMIRDAVDRYKDTIKLLLAGHFMQEFPNIEIKRSVNEEKIEEALDRDYIYSSMDMDFHLMRDIVTKKKEYKEGDTGYLATEIIDNKGQVRGMAELRPNETGVPQLTADQQEIWLELIESTLNSLDEMTADLFDLITYLWMVTPKDSDGYIEFHSNDALRLRNLRKRTANGRELDYREEDRFNIMKRVAALSSIWVSLGDQKIKVINAEEMQDNELYKFKDFQRMFEIGKIRVAYDKKTGEARGIYAVQVKPTSILTPYLEGPNRSIGLLDLKIFQYSHFTQREQKRLARYLNLQWKIRTVRRSLNQPFKVSTILKILDISSRYNGVQIRDKFENVLDELQKDDVIKTWHYTEEIDEEMVGRKGWFKNYWSKINVIILPHDSLVKENQKNLISSDHSVDERIIARMQKLTQDNLLIASHEDPTPSWEFVQQETASTIDTKQNIHILDKPEQQTFDFTPDIKLTPSSIKQMIDSLGMSIRQSASEIGIAHTTLSRYIRGENKRQNKNNDEKMLNWLKEKAVK</sequence>
<dbReference type="RefSeq" id="WP_188404264.1">
    <property type="nucleotide sequence ID" value="NZ_BMCE01000004.1"/>
</dbReference>
<dbReference type="Proteomes" id="UP001319060">
    <property type="component" value="Unassembled WGS sequence"/>
</dbReference>
<dbReference type="InterPro" id="IPR007889">
    <property type="entry name" value="HTH_Psq"/>
</dbReference>
<gene>
    <name evidence="2" type="ORF">JYA64_02195</name>
</gene>
<organism evidence="2 3">
    <name type="scientific">Fictibacillus barbaricus</name>
    <dbReference type="NCBI Taxonomy" id="182136"/>
    <lineage>
        <taxon>Bacteria</taxon>
        <taxon>Bacillati</taxon>
        <taxon>Bacillota</taxon>
        <taxon>Bacilli</taxon>
        <taxon>Bacillales</taxon>
        <taxon>Fictibacillaceae</taxon>
        <taxon>Fictibacillus</taxon>
    </lineage>
</organism>
<evidence type="ECO:0000259" key="1">
    <source>
        <dbReference type="Pfam" id="PF05225"/>
    </source>
</evidence>
<accession>A0ABS2ZBJ2</accession>
<feature type="domain" description="HTH psq-type" evidence="1">
    <location>
        <begin position="557"/>
        <end position="585"/>
    </location>
</feature>
<protein>
    <recommendedName>
        <fullName evidence="1">HTH psq-type domain-containing protein</fullName>
    </recommendedName>
</protein>
<dbReference type="InterPro" id="IPR010982">
    <property type="entry name" value="Lambda_DNA-bd_dom_sf"/>
</dbReference>
<evidence type="ECO:0000313" key="2">
    <source>
        <dbReference type="EMBL" id="MBN3544100.1"/>
    </source>
</evidence>